<evidence type="ECO:0000313" key="2">
    <source>
        <dbReference type="Proteomes" id="UP000772434"/>
    </source>
</evidence>
<dbReference type="Proteomes" id="UP000772434">
    <property type="component" value="Unassembled WGS sequence"/>
</dbReference>
<name>A0A9P5UFF6_9AGAR</name>
<protein>
    <submittedName>
        <fullName evidence="1">Uncharacterized protein</fullName>
    </submittedName>
</protein>
<accession>A0A9P5UFF6</accession>
<organism evidence="1 2">
    <name type="scientific">Rhodocollybia butyracea</name>
    <dbReference type="NCBI Taxonomy" id="206335"/>
    <lineage>
        <taxon>Eukaryota</taxon>
        <taxon>Fungi</taxon>
        <taxon>Dikarya</taxon>
        <taxon>Basidiomycota</taxon>
        <taxon>Agaricomycotina</taxon>
        <taxon>Agaricomycetes</taxon>
        <taxon>Agaricomycetidae</taxon>
        <taxon>Agaricales</taxon>
        <taxon>Marasmiineae</taxon>
        <taxon>Omphalotaceae</taxon>
        <taxon>Rhodocollybia</taxon>
    </lineage>
</organism>
<dbReference type="AlphaFoldDB" id="A0A9P5UFF6"/>
<reference evidence="1" key="1">
    <citation type="submission" date="2020-11" db="EMBL/GenBank/DDBJ databases">
        <authorList>
            <consortium name="DOE Joint Genome Institute"/>
            <person name="Ahrendt S."/>
            <person name="Riley R."/>
            <person name="Andreopoulos W."/>
            <person name="Labutti K."/>
            <person name="Pangilinan J."/>
            <person name="Ruiz-Duenas F.J."/>
            <person name="Barrasa J.M."/>
            <person name="Sanchez-Garcia M."/>
            <person name="Camarero S."/>
            <person name="Miyauchi S."/>
            <person name="Serrano A."/>
            <person name="Linde D."/>
            <person name="Babiker R."/>
            <person name="Drula E."/>
            <person name="Ayuso-Fernandez I."/>
            <person name="Pacheco R."/>
            <person name="Padilla G."/>
            <person name="Ferreira P."/>
            <person name="Barriuso J."/>
            <person name="Kellner H."/>
            <person name="Castanera R."/>
            <person name="Alfaro M."/>
            <person name="Ramirez L."/>
            <person name="Pisabarro A.G."/>
            <person name="Kuo A."/>
            <person name="Tritt A."/>
            <person name="Lipzen A."/>
            <person name="He G."/>
            <person name="Yan M."/>
            <person name="Ng V."/>
            <person name="Cullen D."/>
            <person name="Martin F."/>
            <person name="Rosso M.-N."/>
            <person name="Henrissat B."/>
            <person name="Hibbett D."/>
            <person name="Martinez A.T."/>
            <person name="Grigoriev I.V."/>
        </authorList>
    </citation>
    <scope>NUCLEOTIDE SEQUENCE</scope>
    <source>
        <strain evidence="1">AH 40177</strain>
    </source>
</reference>
<proteinExistence type="predicted"/>
<sequence length="553" mass="62609">MDTAIIQLAAWQRYIALNFSHRQRNLVLDIIHEVDDELDELDKSSVSEPSQSISESESGHILRCRHWQKSLQDNLLNTSEDSTIAFESKQRVVALTIQNMKKVTSSIFKTSEFIKAVVKSGLATMILELNPHHACLLWLHGFGLVLGDVLDWWTPNVWTSEADILLSNNPVSKYDTNNHKQMIKGKDLFNAFAKNPRLIPHIANPAAVYFLCSEENFTAAWEQWLSWSLDAAGYKVYDMKVPDLYQSTMKYLNEIVENTHNLSGIRKTWDPTTLLIVEQTLVLCNLLKDLDAQVHDPEVKHCSKCTDQPTEKRCVGISKVPTEQQMKPRQGHKAMHGVARIVHPDKIGAHGLKRIAADEEVLQRCGKQIFNTFGEILQYSQSALGVQPVHQGRQFAFWTTGQMILFGARQPSGGRQADHYTSYAGITAETYKGIIILFEQAKLSAMLMQTARAIHPALINKINEQSKACERVILLLNTVMMTVHHLLVHSLNFKQSKNGVNLPFALFSMDITLSPEEIHYGVLIQDFSMAPCFLQKKQYYTSAVEQLPVKEVM</sequence>
<gene>
    <name evidence="1" type="ORF">BDP27DRAFT_1357349</name>
</gene>
<keyword evidence="2" id="KW-1185">Reference proteome</keyword>
<dbReference type="EMBL" id="JADNRY010000004">
    <property type="protein sequence ID" value="KAF9077222.1"/>
    <property type="molecule type" value="Genomic_DNA"/>
</dbReference>
<evidence type="ECO:0000313" key="1">
    <source>
        <dbReference type="EMBL" id="KAF9077222.1"/>
    </source>
</evidence>
<comment type="caution">
    <text evidence="1">The sequence shown here is derived from an EMBL/GenBank/DDBJ whole genome shotgun (WGS) entry which is preliminary data.</text>
</comment>
<dbReference type="OrthoDB" id="3049390at2759"/>